<organism evidence="2 3">
    <name type="scientific">Streptomyces yaanensis</name>
    <dbReference type="NCBI Taxonomy" id="1142239"/>
    <lineage>
        <taxon>Bacteria</taxon>
        <taxon>Bacillati</taxon>
        <taxon>Actinomycetota</taxon>
        <taxon>Actinomycetes</taxon>
        <taxon>Kitasatosporales</taxon>
        <taxon>Streptomycetaceae</taxon>
        <taxon>Streptomyces</taxon>
    </lineage>
</organism>
<dbReference type="InterPro" id="IPR043917">
    <property type="entry name" value="DUF5753"/>
</dbReference>
<keyword evidence="3" id="KW-1185">Reference proteome</keyword>
<dbReference type="Gene3D" id="1.10.260.40">
    <property type="entry name" value="lambda repressor-like DNA-binding domains"/>
    <property type="match status" value="1"/>
</dbReference>
<sequence>MQYGPAVRRRKLGAELRALRAGACLTSGEAAALVGWHQSKVSRIETGASGVKPADVRLLLDAYGVEDPELRELLLVLAGSEDGGGRQNWWHAYRGVLPPTYRDFISLESQASGMRTLETSVVPGLLQTPEYARAVTRAAVGTLEDGKLDALVEVRLARQDVLRADPPLKLSAVLDEAVLRREVGGPKIMARQLERLMEAARLPQVRLQVLPFAAGAHIGITGPFVIFSFPSRSDLDVVVLDHLTSSLYLERKEDLQAYSEAFKSLQIHALSPEDSLDYIAALAGDA</sequence>
<evidence type="ECO:0000313" key="2">
    <source>
        <dbReference type="EMBL" id="MFC3577066.1"/>
    </source>
</evidence>
<dbReference type="Pfam" id="PF19054">
    <property type="entry name" value="DUF5753"/>
    <property type="match status" value="1"/>
</dbReference>
<dbReference type="InterPro" id="IPR010982">
    <property type="entry name" value="Lambda_DNA-bd_dom_sf"/>
</dbReference>
<accession>A0ABV7SK63</accession>
<dbReference type="Proteomes" id="UP001595701">
    <property type="component" value="Unassembled WGS sequence"/>
</dbReference>
<dbReference type="InterPro" id="IPR001387">
    <property type="entry name" value="Cro/C1-type_HTH"/>
</dbReference>
<feature type="domain" description="HTH cro/C1-type" evidence="1">
    <location>
        <begin position="16"/>
        <end position="70"/>
    </location>
</feature>
<dbReference type="SUPFAM" id="SSF47413">
    <property type="entry name" value="lambda repressor-like DNA-binding domains"/>
    <property type="match status" value="1"/>
</dbReference>
<dbReference type="EMBL" id="JBHRWR010000022">
    <property type="protein sequence ID" value="MFC3577066.1"/>
    <property type="molecule type" value="Genomic_DNA"/>
</dbReference>
<name>A0ABV7SK63_9ACTN</name>
<proteinExistence type="predicted"/>
<dbReference type="Pfam" id="PF13560">
    <property type="entry name" value="HTH_31"/>
    <property type="match status" value="1"/>
</dbReference>
<dbReference type="SMART" id="SM00530">
    <property type="entry name" value="HTH_XRE"/>
    <property type="match status" value="1"/>
</dbReference>
<reference evidence="3" key="1">
    <citation type="journal article" date="2019" name="Int. J. Syst. Evol. Microbiol.">
        <title>The Global Catalogue of Microorganisms (GCM) 10K type strain sequencing project: providing services to taxonomists for standard genome sequencing and annotation.</title>
        <authorList>
            <consortium name="The Broad Institute Genomics Platform"/>
            <consortium name="The Broad Institute Genome Sequencing Center for Infectious Disease"/>
            <person name="Wu L."/>
            <person name="Ma J."/>
        </authorList>
    </citation>
    <scope>NUCLEOTIDE SEQUENCE [LARGE SCALE GENOMIC DNA]</scope>
    <source>
        <strain evidence="3">CGMCC 4.7035</strain>
    </source>
</reference>
<gene>
    <name evidence="2" type="ORF">ACFOZ0_28060</name>
</gene>
<comment type="caution">
    <text evidence="2">The sequence shown here is derived from an EMBL/GenBank/DDBJ whole genome shotgun (WGS) entry which is preliminary data.</text>
</comment>
<dbReference type="CDD" id="cd00093">
    <property type="entry name" value="HTH_XRE"/>
    <property type="match status" value="1"/>
</dbReference>
<protein>
    <submittedName>
        <fullName evidence="2">Helix-turn-helix domain-containing protein</fullName>
    </submittedName>
</protein>
<dbReference type="RefSeq" id="WP_310773166.1">
    <property type="nucleotide sequence ID" value="NZ_JBHRWR010000022.1"/>
</dbReference>
<dbReference type="PROSITE" id="PS50943">
    <property type="entry name" value="HTH_CROC1"/>
    <property type="match status" value="1"/>
</dbReference>
<evidence type="ECO:0000313" key="3">
    <source>
        <dbReference type="Proteomes" id="UP001595701"/>
    </source>
</evidence>
<evidence type="ECO:0000259" key="1">
    <source>
        <dbReference type="PROSITE" id="PS50943"/>
    </source>
</evidence>